<dbReference type="EMBL" id="CAIIXF020000001">
    <property type="protein sequence ID" value="CAH1774529.1"/>
    <property type="molecule type" value="Genomic_DNA"/>
</dbReference>
<dbReference type="Proteomes" id="UP000749559">
    <property type="component" value="Unassembled WGS sequence"/>
</dbReference>
<evidence type="ECO:0000313" key="1">
    <source>
        <dbReference type="EMBL" id="CAH1774529.1"/>
    </source>
</evidence>
<keyword evidence="2" id="KW-1185">Reference proteome</keyword>
<organism evidence="1 2">
    <name type="scientific">Owenia fusiformis</name>
    <name type="common">Polychaete worm</name>
    <dbReference type="NCBI Taxonomy" id="6347"/>
    <lineage>
        <taxon>Eukaryota</taxon>
        <taxon>Metazoa</taxon>
        <taxon>Spiralia</taxon>
        <taxon>Lophotrochozoa</taxon>
        <taxon>Annelida</taxon>
        <taxon>Polychaeta</taxon>
        <taxon>Sedentaria</taxon>
        <taxon>Canalipalpata</taxon>
        <taxon>Sabellida</taxon>
        <taxon>Oweniida</taxon>
        <taxon>Oweniidae</taxon>
        <taxon>Owenia</taxon>
    </lineage>
</organism>
<sequence length="190" mass="21787">KRFEAIIDGSNRLFRCVSLCNSEIGEKQLLQLSKHSEQFEEIYICGAVEICVDPTDFDNHLIQSLTFSTNLYYLMLDTTSISTLTFLRFTPNLKVLSIEHCNNLVSDDIASLKYCKNVEQIHMSHTGITARSIFELCAKCRFGELIVLDCQGIEFIFSETLALTTIQKDLIYFGLSLFPTFTRETFEVFF</sequence>
<proteinExistence type="predicted"/>
<dbReference type="SUPFAM" id="SSF52047">
    <property type="entry name" value="RNI-like"/>
    <property type="match status" value="1"/>
</dbReference>
<name>A0A8S4N143_OWEFU</name>
<accession>A0A8S4N143</accession>
<evidence type="ECO:0000313" key="2">
    <source>
        <dbReference type="Proteomes" id="UP000749559"/>
    </source>
</evidence>
<dbReference type="Gene3D" id="3.80.10.10">
    <property type="entry name" value="Ribonuclease Inhibitor"/>
    <property type="match status" value="1"/>
</dbReference>
<dbReference type="InterPro" id="IPR032675">
    <property type="entry name" value="LRR_dom_sf"/>
</dbReference>
<dbReference type="OrthoDB" id="6138515at2759"/>
<gene>
    <name evidence="1" type="ORF">OFUS_LOCUS1967</name>
</gene>
<protein>
    <submittedName>
        <fullName evidence="1">Uncharacterized protein</fullName>
    </submittedName>
</protein>
<comment type="caution">
    <text evidence="1">The sequence shown here is derived from an EMBL/GenBank/DDBJ whole genome shotgun (WGS) entry which is preliminary data.</text>
</comment>
<dbReference type="AlphaFoldDB" id="A0A8S4N143"/>
<reference evidence="1" key="1">
    <citation type="submission" date="2022-03" db="EMBL/GenBank/DDBJ databases">
        <authorList>
            <person name="Martin C."/>
        </authorList>
    </citation>
    <scope>NUCLEOTIDE SEQUENCE</scope>
</reference>
<feature type="non-terminal residue" evidence="1">
    <location>
        <position position="1"/>
    </location>
</feature>